<dbReference type="EMBL" id="CAWUHB010000009">
    <property type="protein sequence ID" value="CAK7215155.1"/>
    <property type="molecule type" value="Genomic_DNA"/>
</dbReference>
<protein>
    <submittedName>
        <fullName evidence="1">Uncharacterized protein</fullName>
    </submittedName>
</protein>
<organism evidence="1 2">
    <name type="scientific">Sporothrix curviconia</name>
    <dbReference type="NCBI Taxonomy" id="1260050"/>
    <lineage>
        <taxon>Eukaryota</taxon>
        <taxon>Fungi</taxon>
        <taxon>Dikarya</taxon>
        <taxon>Ascomycota</taxon>
        <taxon>Pezizomycotina</taxon>
        <taxon>Sordariomycetes</taxon>
        <taxon>Sordariomycetidae</taxon>
        <taxon>Ophiostomatales</taxon>
        <taxon>Ophiostomataceae</taxon>
        <taxon>Sporothrix</taxon>
    </lineage>
</organism>
<keyword evidence="2" id="KW-1185">Reference proteome</keyword>
<evidence type="ECO:0000313" key="1">
    <source>
        <dbReference type="EMBL" id="CAK7215155.1"/>
    </source>
</evidence>
<comment type="caution">
    <text evidence="1">The sequence shown here is derived from an EMBL/GenBank/DDBJ whole genome shotgun (WGS) entry which is preliminary data.</text>
</comment>
<sequence length="237" mass="25741">MANPPRVYCFPDNWHVDPDATPAVGSVISSIEAFGTTLLGPDYLERPIVHKSYPGGAYNVPRESSVFASFLAAQLGTENSHVSPHGGSSACLTYSGFDVYSWDPTSQDLKAIAKAPQIVQFAGYLDDWRPKYVYAVTAVRVASNMRVRGSGNGDDADAAGSQYNFGIRVKRLELKKKEKNRVEVKDKGDYTRGGLYEDNVEAEVVSEPDEYDIEVSEDSWQGAINGTTVEADGGMGV</sequence>
<reference evidence="1 2" key="1">
    <citation type="submission" date="2024-01" db="EMBL/GenBank/DDBJ databases">
        <authorList>
            <person name="Allen C."/>
            <person name="Tagirdzhanova G."/>
        </authorList>
    </citation>
    <scope>NUCLEOTIDE SEQUENCE [LARGE SCALE GENOMIC DNA]</scope>
</reference>
<name>A0ABP0B6F9_9PEZI</name>
<proteinExistence type="predicted"/>
<dbReference type="Proteomes" id="UP001642405">
    <property type="component" value="Unassembled WGS sequence"/>
</dbReference>
<gene>
    <name evidence="1" type="ORF">SCUCBS95973_002384</name>
</gene>
<accession>A0ABP0B6F9</accession>
<evidence type="ECO:0000313" key="2">
    <source>
        <dbReference type="Proteomes" id="UP001642405"/>
    </source>
</evidence>